<reference evidence="3 4" key="1">
    <citation type="journal article" date="2018" name="Mol. Plant">
        <title>The genome of Artemisia annua provides insight into the evolution of Asteraceae family and artemisinin biosynthesis.</title>
        <authorList>
            <person name="Shen Q."/>
            <person name="Zhang L."/>
            <person name="Liao Z."/>
            <person name="Wang S."/>
            <person name="Yan T."/>
            <person name="Shi P."/>
            <person name="Liu M."/>
            <person name="Fu X."/>
            <person name="Pan Q."/>
            <person name="Wang Y."/>
            <person name="Lv Z."/>
            <person name="Lu X."/>
            <person name="Zhang F."/>
            <person name="Jiang W."/>
            <person name="Ma Y."/>
            <person name="Chen M."/>
            <person name="Hao X."/>
            <person name="Li L."/>
            <person name="Tang Y."/>
            <person name="Lv G."/>
            <person name="Zhou Y."/>
            <person name="Sun X."/>
            <person name="Brodelius P.E."/>
            <person name="Rose J.K.C."/>
            <person name="Tang K."/>
        </authorList>
    </citation>
    <scope>NUCLEOTIDE SEQUENCE [LARGE SCALE GENOMIC DNA]</scope>
    <source>
        <strain evidence="4">cv. Huhao1</strain>
        <tissue evidence="3">Leaf</tissue>
    </source>
</reference>
<keyword evidence="2" id="KW-0472">Membrane</keyword>
<accession>A0A2U1L554</accession>
<keyword evidence="2" id="KW-0812">Transmembrane</keyword>
<feature type="transmembrane region" description="Helical" evidence="2">
    <location>
        <begin position="111"/>
        <end position="128"/>
    </location>
</feature>
<keyword evidence="2" id="KW-1133">Transmembrane helix</keyword>
<name>A0A2U1L554_ARTAN</name>
<dbReference type="EMBL" id="PKPP01011441">
    <property type="protein sequence ID" value="PWA44132.1"/>
    <property type="molecule type" value="Genomic_DNA"/>
</dbReference>
<dbReference type="AlphaFoldDB" id="A0A2U1L554"/>
<keyword evidence="4" id="KW-1185">Reference proteome</keyword>
<dbReference type="Proteomes" id="UP000245207">
    <property type="component" value="Unassembled WGS sequence"/>
</dbReference>
<organism evidence="3 4">
    <name type="scientific">Artemisia annua</name>
    <name type="common">Sweet wormwood</name>
    <dbReference type="NCBI Taxonomy" id="35608"/>
    <lineage>
        <taxon>Eukaryota</taxon>
        <taxon>Viridiplantae</taxon>
        <taxon>Streptophyta</taxon>
        <taxon>Embryophyta</taxon>
        <taxon>Tracheophyta</taxon>
        <taxon>Spermatophyta</taxon>
        <taxon>Magnoliopsida</taxon>
        <taxon>eudicotyledons</taxon>
        <taxon>Gunneridae</taxon>
        <taxon>Pentapetalae</taxon>
        <taxon>asterids</taxon>
        <taxon>campanulids</taxon>
        <taxon>Asterales</taxon>
        <taxon>Asteraceae</taxon>
        <taxon>Asteroideae</taxon>
        <taxon>Anthemideae</taxon>
        <taxon>Artemisiinae</taxon>
        <taxon>Artemisia</taxon>
    </lineage>
</organism>
<dbReference type="OrthoDB" id="595554at2759"/>
<evidence type="ECO:0000256" key="1">
    <source>
        <dbReference type="SAM" id="Coils"/>
    </source>
</evidence>
<protein>
    <submittedName>
        <fullName evidence="3">Uncharacterized protein</fullName>
    </submittedName>
</protein>
<sequence>MTNSSNSSNSSNWVYWNRRNAGWEKYNLMNRVCVLCEVVMKVVSGFLGLKRTQASKHCEFFHWWDPDLPTEHYKGKLAEVEKKMKKEAVDFELKKKRLQEEVAVLKTTMNMQSRVIFVLLGLLFIMIMKAF</sequence>
<evidence type="ECO:0000313" key="4">
    <source>
        <dbReference type="Proteomes" id="UP000245207"/>
    </source>
</evidence>
<feature type="coiled-coil region" evidence="1">
    <location>
        <begin position="81"/>
        <end position="108"/>
    </location>
</feature>
<comment type="caution">
    <text evidence="3">The sequence shown here is derived from an EMBL/GenBank/DDBJ whole genome shotgun (WGS) entry which is preliminary data.</text>
</comment>
<evidence type="ECO:0000313" key="3">
    <source>
        <dbReference type="EMBL" id="PWA44132.1"/>
    </source>
</evidence>
<evidence type="ECO:0000256" key="2">
    <source>
        <dbReference type="SAM" id="Phobius"/>
    </source>
</evidence>
<keyword evidence="1" id="KW-0175">Coiled coil</keyword>
<gene>
    <name evidence="3" type="ORF">CTI12_AA529140</name>
</gene>
<proteinExistence type="predicted"/>